<reference evidence="2 3" key="1">
    <citation type="journal article" date="2018" name="PLoS Pathog.">
        <title>Evolution of structural diversity of trichothecenes, a family of toxins produced by plant pathogenic and entomopathogenic fungi.</title>
        <authorList>
            <person name="Proctor R.H."/>
            <person name="McCormick S.P."/>
            <person name="Kim H.S."/>
            <person name="Cardoza R.E."/>
            <person name="Stanley A.M."/>
            <person name="Lindo L."/>
            <person name="Kelly A."/>
            <person name="Brown D.W."/>
            <person name="Lee T."/>
            <person name="Vaughan M.M."/>
            <person name="Alexander N.J."/>
            <person name="Busman M."/>
            <person name="Gutierrez S."/>
        </authorList>
    </citation>
    <scope>NUCLEOTIDE SEQUENCE [LARGE SCALE GENOMIC DNA]</scope>
    <source>
        <strain evidence="2 3">IBT 40837</strain>
    </source>
</reference>
<comment type="caution">
    <text evidence="2">The sequence shown here is derived from an EMBL/GenBank/DDBJ whole genome shotgun (WGS) entry which is preliminary data.</text>
</comment>
<dbReference type="Proteomes" id="UP000266272">
    <property type="component" value="Unassembled WGS sequence"/>
</dbReference>
<accession>A0A395NK20</accession>
<gene>
    <name evidence="2" type="ORF">TARUN_6001</name>
</gene>
<evidence type="ECO:0000256" key="1">
    <source>
        <dbReference type="SAM" id="MobiDB-lite"/>
    </source>
</evidence>
<evidence type="ECO:0000313" key="2">
    <source>
        <dbReference type="EMBL" id="RFU76254.1"/>
    </source>
</evidence>
<keyword evidence="3" id="KW-1185">Reference proteome</keyword>
<sequence length="130" mass="13868">MTVLLLTTNTYSQSSSSPLVSPREPNPWQSCKSPQSSSPASHPKPCSRLLTGFSNLCPVRPFAPSASLETNGPNACNSNLVYQPGTILATPFLSSHFPLPIVTSSFNLRPCKTWPIPSASRIDANKPAAT</sequence>
<organism evidence="2 3">
    <name type="scientific">Trichoderma arundinaceum</name>
    <dbReference type="NCBI Taxonomy" id="490622"/>
    <lineage>
        <taxon>Eukaryota</taxon>
        <taxon>Fungi</taxon>
        <taxon>Dikarya</taxon>
        <taxon>Ascomycota</taxon>
        <taxon>Pezizomycotina</taxon>
        <taxon>Sordariomycetes</taxon>
        <taxon>Hypocreomycetidae</taxon>
        <taxon>Hypocreales</taxon>
        <taxon>Hypocreaceae</taxon>
        <taxon>Trichoderma</taxon>
    </lineage>
</organism>
<proteinExistence type="predicted"/>
<name>A0A395NK20_TRIAR</name>
<evidence type="ECO:0000313" key="3">
    <source>
        <dbReference type="Proteomes" id="UP000266272"/>
    </source>
</evidence>
<feature type="region of interest" description="Disordered" evidence="1">
    <location>
        <begin position="8"/>
        <end position="44"/>
    </location>
</feature>
<dbReference type="AlphaFoldDB" id="A0A395NK20"/>
<feature type="compositionally biased region" description="Low complexity" evidence="1">
    <location>
        <begin position="27"/>
        <end position="44"/>
    </location>
</feature>
<dbReference type="EMBL" id="PXOA01000366">
    <property type="protein sequence ID" value="RFU76254.1"/>
    <property type="molecule type" value="Genomic_DNA"/>
</dbReference>
<protein>
    <submittedName>
        <fullName evidence="2">Uncharacterized protein</fullName>
    </submittedName>
</protein>